<dbReference type="OrthoDB" id="3266966at2"/>
<accession>A0A4P6F0B9</accession>
<organism evidence="2 3">
    <name type="scientific">Xylanimonas protaetiae</name>
    <dbReference type="NCBI Taxonomy" id="2509457"/>
    <lineage>
        <taxon>Bacteria</taxon>
        <taxon>Bacillati</taxon>
        <taxon>Actinomycetota</taxon>
        <taxon>Actinomycetes</taxon>
        <taxon>Micrococcales</taxon>
        <taxon>Promicromonosporaceae</taxon>
        <taxon>Xylanimonas</taxon>
    </lineage>
</organism>
<keyword evidence="3" id="KW-1185">Reference proteome</keyword>
<feature type="transmembrane region" description="Helical" evidence="1">
    <location>
        <begin position="166"/>
        <end position="184"/>
    </location>
</feature>
<feature type="transmembrane region" description="Helical" evidence="1">
    <location>
        <begin position="190"/>
        <end position="208"/>
    </location>
</feature>
<dbReference type="EMBL" id="CP035493">
    <property type="protein sequence ID" value="QAY68902.1"/>
    <property type="molecule type" value="Genomic_DNA"/>
</dbReference>
<sequence>MNFPRRAKRRPPRARAALWSVVLIVGALLASFAWATASPHGSSPDEDFHLTSIWCPTPLDQSCATKVRDDGTTLVEVPRAVSYASLCIAFDSSASGECVADLDKEPVWGARVDNGGFPGGFYDVMHWFVGPDVAASVMTMRIANAVLAIALFAAVTALSTPQARRVLVYGYLTISVPMAIYLIASVNPSGWAITGVAVAWAGLHGFLTQPEPRRRYALAGLALTGAGLAAMARADAGAFLGVVAAAIVALHFPALRTRLRDVLAPVLVAVIGVIGFLYGGQSGALEGGLVVNRTPGGRALLVDNFLGLPDLLIGSQKDALNWVDTPVPALTWVPIVLAAGALAFLGLRALNLPKTIALLGLVGVYVALPLYMLQISGAPVGTYVQARYLTPLVPVIMATALWNPLQRRVPRLTFTQSALVFGALSIGHSAVLHTQIRRFVTGLDVSSPNLNTNIEWWVSPVSPMATWMVGSLGFALLALSLFLVGRNLPGDEVAGGVVRVCPVSGSVALSGEGGGAHPVLP</sequence>
<evidence type="ECO:0000313" key="3">
    <source>
        <dbReference type="Proteomes" id="UP000292118"/>
    </source>
</evidence>
<keyword evidence="1" id="KW-0472">Membrane</keyword>
<name>A0A4P6F0B9_9MICO</name>
<dbReference type="InterPro" id="IPR018674">
    <property type="entry name" value="DUF2142_membrane"/>
</dbReference>
<feature type="transmembrane region" description="Helical" evidence="1">
    <location>
        <begin position="215"/>
        <end position="232"/>
    </location>
</feature>
<dbReference type="Pfam" id="PF09913">
    <property type="entry name" value="DUF2142"/>
    <property type="match status" value="1"/>
</dbReference>
<feature type="transmembrane region" description="Helical" evidence="1">
    <location>
        <begin position="357"/>
        <end position="376"/>
    </location>
</feature>
<dbReference type="Proteomes" id="UP000292118">
    <property type="component" value="Chromosome"/>
</dbReference>
<feature type="transmembrane region" description="Helical" evidence="1">
    <location>
        <begin position="464"/>
        <end position="484"/>
    </location>
</feature>
<keyword evidence="1" id="KW-1133">Transmembrane helix</keyword>
<protein>
    <submittedName>
        <fullName evidence="2">DUF2142 domain-containing protein</fullName>
    </submittedName>
</protein>
<reference evidence="2 3" key="1">
    <citation type="submission" date="2019-01" db="EMBL/GenBank/DDBJ databases">
        <title>Genome sequencing of strain FW10M-9.</title>
        <authorList>
            <person name="Heo J."/>
            <person name="Kim S.-J."/>
            <person name="Kim J.-S."/>
            <person name="Hong S.-B."/>
            <person name="Kwon S.-W."/>
        </authorList>
    </citation>
    <scope>NUCLEOTIDE SEQUENCE [LARGE SCALE GENOMIC DNA]</scope>
    <source>
        <strain evidence="2 3">FW10M-9</strain>
    </source>
</reference>
<feature type="transmembrane region" description="Helical" evidence="1">
    <location>
        <begin position="262"/>
        <end position="280"/>
    </location>
</feature>
<dbReference type="KEGG" id="xya:ET471_01625"/>
<gene>
    <name evidence="2" type="ORF">ET471_01625</name>
</gene>
<proteinExistence type="predicted"/>
<evidence type="ECO:0000256" key="1">
    <source>
        <dbReference type="SAM" id="Phobius"/>
    </source>
</evidence>
<keyword evidence="1" id="KW-0812">Transmembrane</keyword>
<feature type="transmembrane region" description="Helical" evidence="1">
    <location>
        <begin position="238"/>
        <end position="255"/>
    </location>
</feature>
<feature type="transmembrane region" description="Helical" evidence="1">
    <location>
        <begin position="133"/>
        <end position="154"/>
    </location>
</feature>
<feature type="transmembrane region" description="Helical" evidence="1">
    <location>
        <begin position="329"/>
        <end position="350"/>
    </location>
</feature>
<evidence type="ECO:0000313" key="2">
    <source>
        <dbReference type="EMBL" id="QAY68902.1"/>
    </source>
</evidence>
<feature type="transmembrane region" description="Helical" evidence="1">
    <location>
        <begin position="417"/>
        <end position="436"/>
    </location>
</feature>
<dbReference type="AlphaFoldDB" id="A0A4P6F0B9"/>
<feature type="transmembrane region" description="Helical" evidence="1">
    <location>
        <begin position="388"/>
        <end position="405"/>
    </location>
</feature>